<feature type="transmembrane region" description="Helical" evidence="1">
    <location>
        <begin position="6"/>
        <end position="25"/>
    </location>
</feature>
<dbReference type="Proteomes" id="UP000310200">
    <property type="component" value="Unassembled WGS sequence"/>
</dbReference>
<dbReference type="EMBL" id="QBLH01002927">
    <property type="protein sequence ID" value="TGZ46176.1"/>
    <property type="molecule type" value="Genomic_DNA"/>
</dbReference>
<organism evidence="2 3">
    <name type="scientific">Temnothorax longispinosus</name>
    <dbReference type="NCBI Taxonomy" id="300112"/>
    <lineage>
        <taxon>Eukaryota</taxon>
        <taxon>Metazoa</taxon>
        <taxon>Ecdysozoa</taxon>
        <taxon>Arthropoda</taxon>
        <taxon>Hexapoda</taxon>
        <taxon>Insecta</taxon>
        <taxon>Pterygota</taxon>
        <taxon>Neoptera</taxon>
        <taxon>Endopterygota</taxon>
        <taxon>Hymenoptera</taxon>
        <taxon>Apocrita</taxon>
        <taxon>Aculeata</taxon>
        <taxon>Formicoidea</taxon>
        <taxon>Formicidae</taxon>
        <taxon>Myrmicinae</taxon>
        <taxon>Temnothorax</taxon>
    </lineage>
</organism>
<gene>
    <name evidence="2" type="ORF">DBV15_06540</name>
</gene>
<evidence type="ECO:0000256" key="1">
    <source>
        <dbReference type="SAM" id="Phobius"/>
    </source>
</evidence>
<evidence type="ECO:0000313" key="2">
    <source>
        <dbReference type="EMBL" id="TGZ46176.1"/>
    </source>
</evidence>
<accession>A0A4S2KBM3</accession>
<proteinExistence type="predicted"/>
<keyword evidence="1" id="KW-0812">Transmembrane</keyword>
<reference evidence="2 3" key="1">
    <citation type="journal article" date="2019" name="Philos. Trans. R. Soc. Lond., B, Biol. Sci.">
        <title>Ant behaviour and brain gene expression of defending hosts depend on the ecological success of the intruding social parasite.</title>
        <authorList>
            <person name="Kaur R."/>
            <person name="Stoldt M."/>
            <person name="Jongepier E."/>
            <person name="Feldmeyer B."/>
            <person name="Menzel F."/>
            <person name="Bornberg-Bauer E."/>
            <person name="Foitzik S."/>
        </authorList>
    </citation>
    <scope>NUCLEOTIDE SEQUENCE [LARGE SCALE GENOMIC DNA]</scope>
    <source>
        <tissue evidence="2">Whole body</tissue>
    </source>
</reference>
<keyword evidence="1" id="KW-0472">Membrane</keyword>
<sequence>MACYFGWIVIDLRIIFSAMLINNYIKTNRYICAVLHFVWLTHNVLKFLLINYVCETVSAKKLFQFSTYSNFRQVQQEIY</sequence>
<feature type="transmembrane region" description="Helical" evidence="1">
    <location>
        <begin position="32"/>
        <end position="53"/>
    </location>
</feature>
<keyword evidence="3" id="KW-1185">Reference proteome</keyword>
<evidence type="ECO:0000313" key="3">
    <source>
        <dbReference type="Proteomes" id="UP000310200"/>
    </source>
</evidence>
<dbReference type="AlphaFoldDB" id="A0A4S2KBM3"/>
<protein>
    <submittedName>
        <fullName evidence="2">Uncharacterized protein</fullName>
    </submittedName>
</protein>
<comment type="caution">
    <text evidence="2">The sequence shown here is derived from an EMBL/GenBank/DDBJ whole genome shotgun (WGS) entry which is preliminary data.</text>
</comment>
<keyword evidence="1" id="KW-1133">Transmembrane helix</keyword>
<name>A0A4S2KBM3_9HYME</name>